<dbReference type="EMBL" id="JACVVK020000010">
    <property type="protein sequence ID" value="KAK7505409.1"/>
    <property type="molecule type" value="Genomic_DNA"/>
</dbReference>
<dbReference type="InterPro" id="IPR046350">
    <property type="entry name" value="Cystatin_sf"/>
</dbReference>
<dbReference type="CDD" id="cd00042">
    <property type="entry name" value="CY"/>
    <property type="match status" value="1"/>
</dbReference>
<accession>A0ABD0M0X5</accession>
<name>A0ABD0M0X5_9CAEN</name>
<gene>
    <name evidence="4" type="ORF">BaRGS_00003154</name>
</gene>
<evidence type="ECO:0008006" key="6">
    <source>
        <dbReference type="Google" id="ProtNLM"/>
    </source>
</evidence>
<keyword evidence="5" id="KW-1185">Reference proteome</keyword>
<proteinExistence type="inferred from homology"/>
<evidence type="ECO:0000256" key="3">
    <source>
        <dbReference type="ARBA" id="ARBA00022704"/>
    </source>
</evidence>
<evidence type="ECO:0000313" key="4">
    <source>
        <dbReference type="EMBL" id="KAK7505409.1"/>
    </source>
</evidence>
<protein>
    <recommendedName>
        <fullName evidence="6">Cystatin domain-containing protein</fullName>
    </recommendedName>
</protein>
<dbReference type="PANTHER" id="PTHR46186">
    <property type="entry name" value="CYSTATIN"/>
    <property type="match status" value="1"/>
</dbReference>
<dbReference type="InterPro" id="IPR000010">
    <property type="entry name" value="Cystatin_dom"/>
</dbReference>
<dbReference type="Proteomes" id="UP001519460">
    <property type="component" value="Unassembled WGS sequence"/>
</dbReference>
<evidence type="ECO:0000256" key="1">
    <source>
        <dbReference type="ARBA" id="ARBA00009403"/>
    </source>
</evidence>
<organism evidence="4 5">
    <name type="scientific">Batillaria attramentaria</name>
    <dbReference type="NCBI Taxonomy" id="370345"/>
    <lineage>
        <taxon>Eukaryota</taxon>
        <taxon>Metazoa</taxon>
        <taxon>Spiralia</taxon>
        <taxon>Lophotrochozoa</taxon>
        <taxon>Mollusca</taxon>
        <taxon>Gastropoda</taxon>
        <taxon>Caenogastropoda</taxon>
        <taxon>Sorbeoconcha</taxon>
        <taxon>Cerithioidea</taxon>
        <taxon>Batillariidae</taxon>
        <taxon>Batillaria</taxon>
    </lineage>
</organism>
<evidence type="ECO:0000256" key="2">
    <source>
        <dbReference type="ARBA" id="ARBA00022690"/>
    </source>
</evidence>
<keyword evidence="3" id="KW-0789">Thiol protease inhibitor</keyword>
<comment type="caution">
    <text evidence="4">The sequence shown here is derived from an EMBL/GenBank/DDBJ whole genome shotgun (WGS) entry which is preliminary data.</text>
</comment>
<comment type="similarity">
    <text evidence="1">Belongs to the cystatin family.</text>
</comment>
<dbReference type="GO" id="GO:0004869">
    <property type="term" value="F:cysteine-type endopeptidase inhibitor activity"/>
    <property type="evidence" value="ECO:0007669"/>
    <property type="project" value="UniProtKB-KW"/>
</dbReference>
<dbReference type="Gene3D" id="3.10.450.10">
    <property type="match status" value="1"/>
</dbReference>
<keyword evidence="2" id="KW-0646">Protease inhibitor</keyword>
<evidence type="ECO:0000313" key="5">
    <source>
        <dbReference type="Proteomes" id="UP001519460"/>
    </source>
</evidence>
<dbReference type="SUPFAM" id="SSF54403">
    <property type="entry name" value="Cystatin/monellin"/>
    <property type="match status" value="1"/>
</dbReference>
<sequence length="172" mass="18583">VVAGQNLYLSLLLGGNYICNVTVWYRAWLDNDEKLQVTDGPTCAKVMVKRQLGGVSQPSSLDHAPKEVIDALDFAACALNDRSNAMFLSVVGDKSGITYTHQVTSGMTFVFSNVPMVETQCRKSGACADTQNLDACAVKDHGGMSQTCEVTVQWQAWMTPAYTLSKTSCSSV</sequence>
<reference evidence="4 5" key="1">
    <citation type="journal article" date="2023" name="Sci. Data">
        <title>Genome assembly of the Korean intertidal mud-creeper Batillaria attramentaria.</title>
        <authorList>
            <person name="Patra A.K."/>
            <person name="Ho P.T."/>
            <person name="Jun S."/>
            <person name="Lee S.J."/>
            <person name="Kim Y."/>
            <person name="Won Y.J."/>
        </authorList>
    </citation>
    <scope>NUCLEOTIDE SEQUENCE [LARGE SCALE GENOMIC DNA]</scope>
    <source>
        <strain evidence="4">Wonlab-2016</strain>
    </source>
</reference>
<feature type="non-terminal residue" evidence="4">
    <location>
        <position position="1"/>
    </location>
</feature>
<dbReference type="PANTHER" id="PTHR46186:SF2">
    <property type="entry name" value="CYSTATIN"/>
    <property type="match status" value="1"/>
</dbReference>
<dbReference type="AlphaFoldDB" id="A0ABD0M0X5"/>